<dbReference type="AlphaFoldDB" id="A0AA43GU79"/>
<dbReference type="RefSeq" id="WP_280655626.1">
    <property type="nucleotide sequence ID" value="NZ_JANQDH010000098.1"/>
</dbReference>
<proteinExistence type="predicted"/>
<evidence type="ECO:0000313" key="1">
    <source>
        <dbReference type="EMBL" id="MDH6061660.1"/>
    </source>
</evidence>
<accession>A0AA43GU79</accession>
<comment type="caution">
    <text evidence="1">The sequence shown here is derived from an EMBL/GenBank/DDBJ whole genome shotgun (WGS) entry which is preliminary data.</text>
</comment>
<evidence type="ECO:0000313" key="2">
    <source>
        <dbReference type="Proteomes" id="UP001159387"/>
    </source>
</evidence>
<sequence length="262" mass="30684">MDDNYQIYLNRVARMTLPEAYRSQIQHIQESGKFRLDSGVRQASFFPGYSLITPPGEEDAKNSSFYGQLQSYQEELLRLPVSGDLIVAVPPMSFHVTFADLIWDSAYVDACEKNPDFEEQLRWCCEEIFKQYQESMTRVSQAIQWQMLGLIVMPRALGVALVPRDESCYEQIIQFRRTIYQNPRLMALGIEQHYHFTAHVTLAYFGEVSPDLDRVELGVMLSELNQKWLVNCGQFSMHRVELRKFDDMTRYYRQADWPSLDF</sequence>
<dbReference type="SUPFAM" id="SSF55144">
    <property type="entry name" value="LigT-like"/>
    <property type="match status" value="1"/>
</dbReference>
<name>A0AA43GU79_9CYAN</name>
<keyword evidence="2" id="KW-1185">Reference proteome</keyword>
<dbReference type="Gene3D" id="3.90.1140.10">
    <property type="entry name" value="Cyclic phosphodiesterase"/>
    <property type="match status" value="1"/>
</dbReference>
<gene>
    <name evidence="1" type="ORF">NWP17_14670</name>
</gene>
<dbReference type="InterPro" id="IPR009097">
    <property type="entry name" value="Cyclic_Pdiesterase"/>
</dbReference>
<dbReference type="Proteomes" id="UP001159387">
    <property type="component" value="Unassembled WGS sequence"/>
</dbReference>
<dbReference type="EMBL" id="JANQDH010000098">
    <property type="protein sequence ID" value="MDH6061660.1"/>
    <property type="molecule type" value="Genomic_DNA"/>
</dbReference>
<reference evidence="1 2" key="1">
    <citation type="journal article" date="2023" name="J. Phycol.">
        <title>Chrysosporum ovalisporum is synonymous with the true-branching cyanobacterium Umezakia natans (Nostocales/Aphanizomenonaceae).</title>
        <authorList>
            <person name="McGregor G.B."/>
            <person name="Sendall B.C."/>
            <person name="Niiyama Y."/>
            <person name="Tuji A."/>
            <person name="Willis A."/>
        </authorList>
    </citation>
    <scope>NUCLEOTIDE SEQUENCE [LARGE SCALE GENOMIC DNA]</scope>
    <source>
        <strain evidence="1 2">ANA360D</strain>
    </source>
</reference>
<protein>
    <submittedName>
        <fullName evidence="1">DUF1868 domain-containing protein</fullName>
    </submittedName>
</protein>
<organism evidence="1 2">
    <name type="scientific">Chrysosporum bergii ANA360D</name>
    <dbReference type="NCBI Taxonomy" id="617107"/>
    <lineage>
        <taxon>Bacteria</taxon>
        <taxon>Bacillati</taxon>
        <taxon>Cyanobacteriota</taxon>
        <taxon>Cyanophyceae</taxon>
        <taxon>Nostocales</taxon>
        <taxon>Nodulariaceae</taxon>
        <taxon>Chrysosporum</taxon>
    </lineage>
</organism>